<dbReference type="SUPFAM" id="SSF63817">
    <property type="entry name" value="Sortase"/>
    <property type="match status" value="1"/>
</dbReference>
<dbReference type="Proteomes" id="UP000016462">
    <property type="component" value="Unassembled WGS sequence"/>
</dbReference>
<evidence type="ECO:0000256" key="4">
    <source>
        <dbReference type="SAM" id="Phobius"/>
    </source>
</evidence>
<dbReference type="OrthoDB" id="5242161at2"/>
<proteinExistence type="predicted"/>
<dbReference type="InterPro" id="IPR023365">
    <property type="entry name" value="Sortase_dom-sf"/>
</dbReference>
<dbReference type="AlphaFoldDB" id="U1LQZ0"/>
<feature type="active site" description="Proton donor/acceptor" evidence="2">
    <location>
        <position position="174"/>
    </location>
</feature>
<reference evidence="5 6" key="1">
    <citation type="journal article" date="2013" name="Genome Announc.">
        <title>First draft genome sequence from a member of the genus agrococcus, isolated from modern microbialites.</title>
        <authorList>
            <person name="White R.A.III."/>
            <person name="Grassa C.J."/>
            <person name="Suttle C.A."/>
        </authorList>
    </citation>
    <scope>NUCLEOTIDE SEQUENCE [LARGE SCALE GENOMIC DNA]</scope>
    <source>
        <strain evidence="5 6">RW1</strain>
    </source>
</reference>
<feature type="region of interest" description="Disordered" evidence="3">
    <location>
        <begin position="1"/>
        <end position="20"/>
    </location>
</feature>
<dbReference type="GO" id="GO:0016787">
    <property type="term" value="F:hydrolase activity"/>
    <property type="evidence" value="ECO:0007669"/>
    <property type="project" value="UniProtKB-KW"/>
</dbReference>
<organism evidence="5 6">
    <name type="scientific">Agrococcus pavilionensis RW1</name>
    <dbReference type="NCBI Taxonomy" id="1330458"/>
    <lineage>
        <taxon>Bacteria</taxon>
        <taxon>Bacillati</taxon>
        <taxon>Actinomycetota</taxon>
        <taxon>Actinomycetes</taxon>
        <taxon>Micrococcales</taxon>
        <taxon>Microbacteriaceae</taxon>
        <taxon>Agrococcus</taxon>
    </lineage>
</organism>
<feature type="active site" description="Acyl-thioester intermediate" evidence="2">
    <location>
        <position position="236"/>
    </location>
</feature>
<evidence type="ECO:0000256" key="1">
    <source>
        <dbReference type="ARBA" id="ARBA00022801"/>
    </source>
</evidence>
<comment type="caution">
    <text evidence="5">The sequence shown here is derived from an EMBL/GenBank/DDBJ whole genome shotgun (WGS) entry which is preliminary data.</text>
</comment>
<evidence type="ECO:0000256" key="3">
    <source>
        <dbReference type="SAM" id="MobiDB-lite"/>
    </source>
</evidence>
<accession>U1LQZ0</accession>
<dbReference type="NCBIfam" id="NF033745">
    <property type="entry name" value="class_C_sortase"/>
    <property type="match status" value="1"/>
</dbReference>
<dbReference type="EMBL" id="ASHR01000021">
    <property type="protein sequence ID" value="ERG64472.1"/>
    <property type="molecule type" value="Genomic_DNA"/>
</dbReference>
<protein>
    <recommendedName>
        <fullName evidence="7">Sortase</fullName>
    </recommendedName>
</protein>
<dbReference type="RefSeq" id="WP_021010360.1">
    <property type="nucleotide sequence ID" value="NZ_ASHR01000021.1"/>
</dbReference>
<name>U1LQZ0_9MICO</name>
<dbReference type="InterPro" id="IPR042002">
    <property type="entry name" value="Sortase_C"/>
</dbReference>
<keyword evidence="4" id="KW-1133">Transmembrane helix</keyword>
<keyword evidence="1" id="KW-0378">Hydrolase</keyword>
<dbReference type="Pfam" id="PF04203">
    <property type="entry name" value="Sortase"/>
    <property type="match status" value="1"/>
</dbReference>
<evidence type="ECO:0000313" key="6">
    <source>
        <dbReference type="Proteomes" id="UP000016462"/>
    </source>
</evidence>
<keyword evidence="4" id="KW-0472">Membrane</keyword>
<evidence type="ECO:0008006" key="7">
    <source>
        <dbReference type="Google" id="ProtNLM"/>
    </source>
</evidence>
<dbReference type="Gene3D" id="2.40.260.10">
    <property type="entry name" value="Sortase"/>
    <property type="match status" value="1"/>
</dbReference>
<dbReference type="InterPro" id="IPR005754">
    <property type="entry name" value="Sortase"/>
</dbReference>
<gene>
    <name evidence="5" type="ORF">L332_08415</name>
</gene>
<dbReference type="NCBIfam" id="TIGR01076">
    <property type="entry name" value="sortase_fam"/>
    <property type="match status" value="1"/>
</dbReference>
<evidence type="ECO:0000256" key="2">
    <source>
        <dbReference type="PIRSR" id="PIRSR605754-1"/>
    </source>
</evidence>
<keyword evidence="6" id="KW-1185">Reference proteome</keyword>
<feature type="transmembrane region" description="Helical" evidence="4">
    <location>
        <begin position="31"/>
        <end position="51"/>
    </location>
</feature>
<dbReference type="CDD" id="cd05827">
    <property type="entry name" value="Sortase_C"/>
    <property type="match status" value="1"/>
</dbReference>
<feature type="compositionally biased region" description="Low complexity" evidence="3">
    <location>
        <begin position="1"/>
        <end position="17"/>
    </location>
</feature>
<evidence type="ECO:0000313" key="5">
    <source>
        <dbReference type="EMBL" id="ERG64472.1"/>
    </source>
</evidence>
<sequence>MTAIAAAPAPAPAAAAPQRRRRTASATSLVAALMVMAGIAILLYPTIASWFSQLEQSQRVSAYAEVMDQLGPEGREQELAAARAYNQTLTGGALIDPYGRTPLSDQRAIVAAYEEQLDLGPAEVMARIRIPSIDVDLPIYHGTDEETLRKGVGHLLGSALPVGGPGTHSVLTGHRGLPESVLFSDLDRVAVGETFELDVYGEVLTYEVRDVQVVEPGDTELLLPESGRDLVSLVTCTPLGINSHRIVVVGERIPTPEVAAEAAASPEIPGPPWWAVALSCGWAVAVGGRSLSAKPGSPRRPRAARREAAPVTGPFLIL</sequence>
<feature type="region of interest" description="Disordered" evidence="3">
    <location>
        <begin position="291"/>
        <end position="313"/>
    </location>
</feature>
<keyword evidence="4" id="KW-0812">Transmembrane</keyword>